<evidence type="ECO:0000313" key="2">
    <source>
        <dbReference type="EMBL" id="PUZ23340.1"/>
    </source>
</evidence>
<dbReference type="InterPro" id="IPR051606">
    <property type="entry name" value="Polyketide_Oxido-like"/>
</dbReference>
<dbReference type="Pfam" id="PF13460">
    <property type="entry name" value="NAD_binding_10"/>
    <property type="match status" value="1"/>
</dbReference>
<protein>
    <submittedName>
        <fullName evidence="2">NADH-flavin reductase</fullName>
    </submittedName>
</protein>
<sequence length="214" mass="23628">MQPTTIALLGGAGRTGRFLLHHLLTSGYHVRALVRHPELFDYAHPALEIVPGDALDFLCITHLLQGCNAVLSTIGQRKDEPLVALQVTAHLLEAMQQASISRYIVLAGVNVDAPGDHKGPAAQQATAWMHLHFPDAHADRQRSFELLQASNLAWTMLRVPFIHFEEGSGNLLVELRDCTAQQVMAGDIARFMVTALQHNRYLRQAPFVSSRSTL</sequence>
<dbReference type="PANTHER" id="PTHR43355">
    <property type="entry name" value="FLAVIN REDUCTASE (NADPH)"/>
    <property type="match status" value="1"/>
</dbReference>
<evidence type="ECO:0000259" key="1">
    <source>
        <dbReference type="Pfam" id="PF13460"/>
    </source>
</evidence>
<dbReference type="InterPro" id="IPR036291">
    <property type="entry name" value="NAD(P)-bd_dom_sf"/>
</dbReference>
<dbReference type="OrthoDB" id="9790734at2"/>
<dbReference type="Proteomes" id="UP000244450">
    <property type="component" value="Unassembled WGS sequence"/>
</dbReference>
<proteinExistence type="predicted"/>
<comment type="caution">
    <text evidence="2">The sequence shown here is derived from an EMBL/GenBank/DDBJ whole genome shotgun (WGS) entry which is preliminary data.</text>
</comment>
<evidence type="ECO:0000313" key="3">
    <source>
        <dbReference type="Proteomes" id="UP000244450"/>
    </source>
</evidence>
<dbReference type="AlphaFoldDB" id="A0A2T7BE82"/>
<dbReference type="RefSeq" id="WP_108689088.1">
    <property type="nucleotide sequence ID" value="NZ_QCYK01000003.1"/>
</dbReference>
<feature type="domain" description="NAD(P)-binding" evidence="1">
    <location>
        <begin position="10"/>
        <end position="198"/>
    </location>
</feature>
<reference evidence="2 3" key="1">
    <citation type="submission" date="2018-04" db="EMBL/GenBank/DDBJ databases">
        <title>Chitinophaga fuyangensis sp. nov., isolated from soil in a chemical factory.</title>
        <authorList>
            <person name="Chen K."/>
        </authorList>
    </citation>
    <scope>NUCLEOTIDE SEQUENCE [LARGE SCALE GENOMIC DNA]</scope>
    <source>
        <strain evidence="2 3">LY-1</strain>
    </source>
</reference>
<accession>A0A2T7BE82</accession>
<dbReference type="EMBL" id="QCYK01000003">
    <property type="protein sequence ID" value="PUZ23340.1"/>
    <property type="molecule type" value="Genomic_DNA"/>
</dbReference>
<dbReference type="GO" id="GO:0016646">
    <property type="term" value="F:oxidoreductase activity, acting on the CH-NH group of donors, NAD or NADP as acceptor"/>
    <property type="evidence" value="ECO:0007669"/>
    <property type="project" value="TreeGrafter"/>
</dbReference>
<organism evidence="2 3">
    <name type="scientific">Chitinophaga parva</name>
    <dbReference type="NCBI Taxonomy" id="2169414"/>
    <lineage>
        <taxon>Bacteria</taxon>
        <taxon>Pseudomonadati</taxon>
        <taxon>Bacteroidota</taxon>
        <taxon>Chitinophagia</taxon>
        <taxon>Chitinophagales</taxon>
        <taxon>Chitinophagaceae</taxon>
        <taxon>Chitinophaga</taxon>
    </lineage>
</organism>
<dbReference type="SUPFAM" id="SSF51735">
    <property type="entry name" value="NAD(P)-binding Rossmann-fold domains"/>
    <property type="match status" value="1"/>
</dbReference>
<name>A0A2T7BE82_9BACT</name>
<keyword evidence="3" id="KW-1185">Reference proteome</keyword>
<gene>
    <name evidence="2" type="ORF">DCC81_23430</name>
</gene>
<dbReference type="Gene3D" id="3.40.50.720">
    <property type="entry name" value="NAD(P)-binding Rossmann-like Domain"/>
    <property type="match status" value="1"/>
</dbReference>
<dbReference type="PANTHER" id="PTHR43355:SF2">
    <property type="entry name" value="FLAVIN REDUCTASE (NADPH)"/>
    <property type="match status" value="1"/>
</dbReference>
<dbReference type="InterPro" id="IPR016040">
    <property type="entry name" value="NAD(P)-bd_dom"/>
</dbReference>